<dbReference type="GO" id="GO:0004984">
    <property type="term" value="F:olfactory receptor activity"/>
    <property type="evidence" value="ECO:0007669"/>
    <property type="project" value="InterPro"/>
</dbReference>
<dbReference type="InterPro" id="IPR016035">
    <property type="entry name" value="Acyl_Trfase/lysoPLipase"/>
</dbReference>
<reference evidence="12" key="1">
    <citation type="journal article" date="2013" name="Nat. Genet.">
        <title>The draft genomes of soft-shell turtle and green sea turtle yield insights into the development and evolution of the turtle-specific body plan.</title>
        <authorList>
            <person name="Wang Z."/>
            <person name="Pascual-Anaya J."/>
            <person name="Zadissa A."/>
            <person name="Li W."/>
            <person name="Niimura Y."/>
            <person name="Huang Z."/>
            <person name="Li C."/>
            <person name="White S."/>
            <person name="Xiong Z."/>
            <person name="Fang D."/>
            <person name="Wang B."/>
            <person name="Ming Y."/>
            <person name="Chen Y."/>
            <person name="Zheng Y."/>
            <person name="Kuraku S."/>
            <person name="Pignatelli M."/>
            <person name="Herrero J."/>
            <person name="Beal K."/>
            <person name="Nozawa M."/>
            <person name="Li Q."/>
            <person name="Wang J."/>
            <person name="Zhang H."/>
            <person name="Yu L."/>
            <person name="Shigenobu S."/>
            <person name="Wang J."/>
            <person name="Liu J."/>
            <person name="Flicek P."/>
            <person name="Searle S."/>
            <person name="Wang J."/>
            <person name="Kuratani S."/>
            <person name="Yin Y."/>
            <person name="Aken B."/>
            <person name="Zhang G."/>
            <person name="Irie N."/>
        </authorList>
    </citation>
    <scope>NUCLEOTIDE SEQUENCE [LARGE SCALE GENOMIC DNA]</scope>
</reference>
<keyword evidence="6" id="KW-0472">Membrane</keyword>
<dbReference type="GO" id="GO:0005635">
    <property type="term" value="C:nuclear envelope"/>
    <property type="evidence" value="ECO:0007669"/>
    <property type="project" value="TreeGrafter"/>
</dbReference>
<protein>
    <submittedName>
        <fullName evidence="11">Cytosolic phospholipase A2 gamma</fullName>
    </submittedName>
</protein>
<dbReference type="GO" id="GO:0007186">
    <property type="term" value="P:G protein-coupled receptor signaling pathway"/>
    <property type="evidence" value="ECO:0007669"/>
    <property type="project" value="InterPro"/>
</dbReference>
<evidence type="ECO:0000256" key="5">
    <source>
        <dbReference type="ARBA" id="ARBA00023098"/>
    </source>
</evidence>
<dbReference type="EMBL" id="KB535354">
    <property type="protein sequence ID" value="EMP33627.1"/>
    <property type="molecule type" value="Genomic_DNA"/>
</dbReference>
<feature type="compositionally biased region" description="Pro residues" evidence="9">
    <location>
        <begin position="108"/>
        <end position="127"/>
    </location>
</feature>
<dbReference type="Gene3D" id="3.40.1090.10">
    <property type="entry name" value="Cytosolic phospholipase A2 catalytic domain"/>
    <property type="match status" value="1"/>
</dbReference>
<sequence>MGDSRFFLCRVTGHIQRDCPLAQPRGMPGTPGTQEGTGPTNAGEPGGLATDDVPPPPAIAPSRAPAAAPPPPHPHEPRLSQLQFGGKGGKIIARQEKGPALGGGFPSPCCPPLLPHDPEPSHLPPGSAPADWHTTSTLKGLVIVRGKHSTHKLQSCPALKHFQSDADSFFHNAIRTELLPPYHGLLLRIITTILRIRSTEGRRKAFSTYSSQLIVVGLCYGAGVCRYLRPSSLSSVVLDRLFSIQYSILTPVLNPLIYSLKNKEEEGETEHGPLTSQVSALTSGLKVIRVLFTHAKLHLTLPCNSITDHLAQADMKLGAFMDQYLEYCVENKGTSPEAPIGHGSQFPANGKSEGKIRISRELSEGEKLGTSNRKVRVKKCLDSLGIPCNLDDVPNIAILGAGGGLRAMIALHGTLQELQKHSLLDTIMYLCGVSGSTWCMSSLYKNGDWAEKLQALEESMCARLSKYTWSIPKATKMLLEAAEDENYSLTEFWAYTVVYGMLHELDKGHLSEQRSASENGHNPYPIYAAVDERSFSKVTEYSPASWFEFTPHEASFLGYGASVPMEYFGSEYKNGELKKQKEEKSMSYLQGLWGSAIGSKTENEKVIKGSVVDFARMWQKTTHGLLTWKWGTNNNFLYKCSALDSAELVKDKVISLVDAGIAINCAFPLVLRPERKVKLILSFDYGPFEPFKALKQTAKYCKENCIPFPEIDEKLLQEPDNPSDCYIFRGEGAPTVMHFPLFNKVNCPAYVTEWRIRFTPVRCLYHVGDITKLLQSARLNVSNNKDKILQEIKYIVAHSSKKRSS</sequence>
<evidence type="ECO:0000313" key="12">
    <source>
        <dbReference type="Proteomes" id="UP000031443"/>
    </source>
</evidence>
<dbReference type="GO" id="GO:0046475">
    <property type="term" value="P:glycerophospholipid catabolic process"/>
    <property type="evidence" value="ECO:0007669"/>
    <property type="project" value="TreeGrafter"/>
</dbReference>
<evidence type="ECO:0000256" key="9">
    <source>
        <dbReference type="SAM" id="MobiDB-lite"/>
    </source>
</evidence>
<evidence type="ECO:0000256" key="8">
    <source>
        <dbReference type="PROSITE-ProRule" id="PRU00555"/>
    </source>
</evidence>
<evidence type="ECO:0000256" key="3">
    <source>
        <dbReference type="ARBA" id="ARBA00022801"/>
    </source>
</evidence>
<feature type="region of interest" description="Disordered" evidence="9">
    <location>
        <begin position="97"/>
        <end position="129"/>
    </location>
</feature>
<accession>M7BZS5</accession>
<dbReference type="InterPro" id="IPR000725">
    <property type="entry name" value="Olfact_rcpt"/>
</dbReference>
<dbReference type="SUPFAM" id="SSF81321">
    <property type="entry name" value="Family A G protein-coupled receptor-like"/>
    <property type="match status" value="1"/>
</dbReference>
<dbReference type="GO" id="GO:0005544">
    <property type="term" value="F:calcium-dependent phospholipid binding"/>
    <property type="evidence" value="ECO:0007669"/>
    <property type="project" value="TreeGrafter"/>
</dbReference>
<evidence type="ECO:0000256" key="7">
    <source>
        <dbReference type="ARBA" id="ARBA00023224"/>
    </source>
</evidence>
<keyword evidence="12" id="KW-1185">Reference proteome</keyword>
<organism evidence="11 12">
    <name type="scientific">Chelonia mydas</name>
    <name type="common">Green sea-turtle</name>
    <name type="synonym">Chelonia agassizi</name>
    <dbReference type="NCBI Taxonomy" id="8469"/>
    <lineage>
        <taxon>Eukaryota</taxon>
        <taxon>Metazoa</taxon>
        <taxon>Chordata</taxon>
        <taxon>Craniata</taxon>
        <taxon>Vertebrata</taxon>
        <taxon>Euteleostomi</taxon>
        <taxon>Archelosauria</taxon>
        <taxon>Testudinata</taxon>
        <taxon>Testudines</taxon>
        <taxon>Cryptodira</taxon>
        <taxon>Durocryptodira</taxon>
        <taxon>Americhelydia</taxon>
        <taxon>Chelonioidea</taxon>
        <taxon>Cheloniidae</taxon>
        <taxon>Chelonia</taxon>
    </lineage>
</organism>
<feature type="domain" description="PLA2c" evidence="10">
    <location>
        <begin position="348"/>
        <end position="805"/>
    </location>
</feature>
<proteinExistence type="predicted"/>
<gene>
    <name evidence="11" type="ORF">UY3_09249</name>
</gene>
<dbReference type="STRING" id="8469.M7BZS5"/>
<evidence type="ECO:0000256" key="1">
    <source>
        <dbReference type="ARBA" id="ARBA00004141"/>
    </source>
</evidence>
<dbReference type="PANTHER" id="PTHR10728:SF39">
    <property type="entry name" value="CYTOSOLIC PHOSPHOLIPASE A2 GAMMA"/>
    <property type="match status" value="1"/>
</dbReference>
<dbReference type="Pfam" id="PF13853">
    <property type="entry name" value="7tm_4"/>
    <property type="match status" value="1"/>
</dbReference>
<keyword evidence="2" id="KW-0812">Transmembrane</keyword>
<dbReference type="GO" id="GO:0005509">
    <property type="term" value="F:calcium ion binding"/>
    <property type="evidence" value="ECO:0007669"/>
    <property type="project" value="TreeGrafter"/>
</dbReference>
<evidence type="ECO:0000256" key="6">
    <source>
        <dbReference type="ARBA" id="ARBA00023136"/>
    </source>
</evidence>
<evidence type="ECO:0000259" key="10">
    <source>
        <dbReference type="PROSITE" id="PS51210"/>
    </source>
</evidence>
<dbReference type="SMART" id="SM00022">
    <property type="entry name" value="PLAc"/>
    <property type="match status" value="1"/>
</dbReference>
<keyword evidence="8" id="KW-0442">Lipid degradation</keyword>
<dbReference type="SUPFAM" id="SSF52151">
    <property type="entry name" value="FabD/lysophospholipase-like"/>
    <property type="match status" value="1"/>
</dbReference>
<dbReference type="AlphaFoldDB" id="M7BZS5"/>
<dbReference type="PROSITE" id="PS51210">
    <property type="entry name" value="PLA2C"/>
    <property type="match status" value="1"/>
</dbReference>
<evidence type="ECO:0000256" key="2">
    <source>
        <dbReference type="ARBA" id="ARBA00022692"/>
    </source>
</evidence>
<dbReference type="GO" id="GO:0016020">
    <property type="term" value="C:membrane"/>
    <property type="evidence" value="ECO:0007669"/>
    <property type="project" value="UniProtKB-SubCell"/>
</dbReference>
<dbReference type="PANTHER" id="PTHR10728">
    <property type="entry name" value="CYTOSOLIC PHOSPHOLIPASE A2"/>
    <property type="match status" value="1"/>
</dbReference>
<dbReference type="eggNOG" id="KOG1325">
    <property type="taxonomic scope" value="Eukaryota"/>
</dbReference>
<dbReference type="GO" id="GO:0005829">
    <property type="term" value="C:cytosol"/>
    <property type="evidence" value="ECO:0007669"/>
    <property type="project" value="TreeGrafter"/>
</dbReference>
<keyword evidence="5 8" id="KW-0443">Lipid metabolism</keyword>
<keyword evidence="7" id="KW-0807">Transducer</keyword>
<name>M7BZS5_CHEMY</name>
<dbReference type="GO" id="GO:0005654">
    <property type="term" value="C:nucleoplasm"/>
    <property type="evidence" value="ECO:0007669"/>
    <property type="project" value="TreeGrafter"/>
</dbReference>
<feature type="region of interest" description="Disordered" evidence="9">
    <location>
        <begin position="19"/>
        <end position="83"/>
    </location>
</feature>
<dbReference type="Proteomes" id="UP000031443">
    <property type="component" value="Unassembled WGS sequence"/>
</dbReference>
<evidence type="ECO:0000313" key="11">
    <source>
        <dbReference type="EMBL" id="EMP33627.1"/>
    </source>
</evidence>
<evidence type="ECO:0000256" key="4">
    <source>
        <dbReference type="ARBA" id="ARBA00022989"/>
    </source>
</evidence>
<dbReference type="InterPro" id="IPR002642">
    <property type="entry name" value="LysoPLipase_cat_dom"/>
</dbReference>
<feature type="compositionally biased region" description="Low complexity" evidence="9">
    <location>
        <begin position="28"/>
        <end position="40"/>
    </location>
</feature>
<dbReference type="Pfam" id="PF01735">
    <property type="entry name" value="PLA2_B"/>
    <property type="match status" value="1"/>
</dbReference>
<dbReference type="GO" id="GO:0047498">
    <property type="term" value="F:calcium-dependent phospholipase A2 activity"/>
    <property type="evidence" value="ECO:0007669"/>
    <property type="project" value="TreeGrafter"/>
</dbReference>
<comment type="subcellular location">
    <subcellularLocation>
        <location evidence="1">Membrane</location>
        <topology evidence="1">Multi-pass membrane protein</topology>
    </subcellularLocation>
</comment>
<keyword evidence="4" id="KW-1133">Transmembrane helix</keyword>
<keyword evidence="3 8" id="KW-0378">Hydrolase</keyword>